<accession>A0A0D0F6R6</accession>
<keyword evidence="3" id="KW-1185">Reference proteome</keyword>
<feature type="signal peptide" evidence="1">
    <location>
        <begin position="1"/>
        <end position="20"/>
    </location>
</feature>
<feature type="chain" id="PRO_5002221782" description="Lipoprotein" evidence="1">
    <location>
        <begin position="21"/>
        <end position="265"/>
    </location>
</feature>
<keyword evidence="1" id="KW-0732">Signal</keyword>
<evidence type="ECO:0000256" key="1">
    <source>
        <dbReference type="SAM" id="SignalP"/>
    </source>
</evidence>
<evidence type="ECO:0000313" key="3">
    <source>
        <dbReference type="Proteomes" id="UP000032049"/>
    </source>
</evidence>
<dbReference type="OrthoDB" id="750652at2"/>
<gene>
    <name evidence="2" type="ORF">TH53_10105</name>
</gene>
<protein>
    <recommendedName>
        <fullName evidence="4">Lipoprotein</fullName>
    </recommendedName>
</protein>
<dbReference type="RefSeq" id="WP_041881340.1">
    <property type="nucleotide sequence ID" value="NZ_CP157278.1"/>
</dbReference>
<evidence type="ECO:0008006" key="4">
    <source>
        <dbReference type="Google" id="ProtNLM"/>
    </source>
</evidence>
<dbReference type="Proteomes" id="UP000032049">
    <property type="component" value="Unassembled WGS sequence"/>
</dbReference>
<dbReference type="EMBL" id="JXRA01000040">
    <property type="protein sequence ID" value="KIO77288.1"/>
    <property type="molecule type" value="Genomic_DNA"/>
</dbReference>
<proteinExistence type="predicted"/>
<dbReference type="STRING" id="1503925.TH53_10105"/>
<comment type="caution">
    <text evidence="2">The sequence shown here is derived from an EMBL/GenBank/DDBJ whole genome shotgun (WGS) entry which is preliminary data.</text>
</comment>
<dbReference type="PROSITE" id="PS51257">
    <property type="entry name" value="PROKAR_LIPOPROTEIN"/>
    <property type="match status" value="1"/>
</dbReference>
<organism evidence="2 3">
    <name type="scientific">Pedobacter lusitanus</name>
    <dbReference type="NCBI Taxonomy" id="1503925"/>
    <lineage>
        <taxon>Bacteria</taxon>
        <taxon>Pseudomonadati</taxon>
        <taxon>Bacteroidota</taxon>
        <taxon>Sphingobacteriia</taxon>
        <taxon>Sphingobacteriales</taxon>
        <taxon>Sphingobacteriaceae</taxon>
        <taxon>Pedobacter</taxon>
    </lineage>
</organism>
<sequence length="265" mass="29949">MKLSLVAVALLILSAGCNQQNEKTRNYVPRVLTQNEVFNDFPKDASDSISVVKISEPGEEPVLVVKFRDSTVHIQDKMTDTGGGLYKFKSSGVQFTNKQKTCLLVELADSSGLTPRPFLIATHNGKLEVISLYRPSNGKDDKKYTTGINKMGATGYLVNNDFFITNVTSKAYVIKRQHPDERIQGQVLLLTPDKQTIIFAVKDFLYQVHYRTNEDLNEPIAPGSPKEMGAVYKWITANYSFRKNKNGVTFLRYNDDNRIVDMRRK</sequence>
<dbReference type="AlphaFoldDB" id="A0A0D0F6R6"/>
<evidence type="ECO:0000313" key="2">
    <source>
        <dbReference type="EMBL" id="KIO77288.1"/>
    </source>
</evidence>
<name>A0A0D0F6R6_9SPHI</name>
<reference evidence="2 3" key="1">
    <citation type="submission" date="2015-01" db="EMBL/GenBank/DDBJ databases">
        <title>Draft genome sequence of Pedobacter sp. NL19 isolated from sludge of an effluent treatment pond in an abandoned uranium mine.</title>
        <authorList>
            <person name="Santos T."/>
            <person name="Caetano T."/>
            <person name="Covas C."/>
            <person name="Cruz A."/>
            <person name="Mendo S."/>
        </authorList>
    </citation>
    <scope>NUCLEOTIDE SEQUENCE [LARGE SCALE GENOMIC DNA]</scope>
    <source>
        <strain evidence="2 3">NL19</strain>
    </source>
</reference>